<evidence type="ECO:0000313" key="3">
    <source>
        <dbReference type="Proteomes" id="UP000317355"/>
    </source>
</evidence>
<evidence type="ECO:0000256" key="1">
    <source>
        <dbReference type="SAM" id="MobiDB-lite"/>
    </source>
</evidence>
<sequence>MKLTTAFIAISVLLVSGCGSDNQTADTAGEKTSMEKAAESAKEAAMHVGDAVSETTEAAREKWTEMNKDRVETPSGEEGTMPVEQPNADMDAIKEKYEEVKQVTIEKTGEMIDKAKEMTK</sequence>
<evidence type="ECO:0000313" key="2">
    <source>
        <dbReference type="EMBL" id="TVT47674.1"/>
    </source>
</evidence>
<feature type="region of interest" description="Disordered" evidence="1">
    <location>
        <begin position="18"/>
        <end position="88"/>
    </location>
</feature>
<dbReference type="Proteomes" id="UP000317355">
    <property type="component" value="Unassembled WGS sequence"/>
</dbReference>
<dbReference type="AlphaFoldDB" id="A0A558CFX9"/>
<proteinExistence type="predicted"/>
<reference evidence="2 3" key="1">
    <citation type="submission" date="2019-07" db="EMBL/GenBank/DDBJ databases">
        <title>The pathways for chlorine oxyanion respiration interact through the shared metabolite chlorate.</title>
        <authorList>
            <person name="Barnum T.P."/>
            <person name="Cheng Y."/>
            <person name="Hill K.A."/>
            <person name="Lucas L.N."/>
            <person name="Carlson H.K."/>
            <person name="Coates J.D."/>
        </authorList>
    </citation>
    <scope>NUCLEOTIDE SEQUENCE [LARGE SCALE GENOMIC DNA]</scope>
    <source>
        <strain evidence="2">BK-3</strain>
    </source>
</reference>
<dbReference type="EMBL" id="VMRY01000149">
    <property type="protein sequence ID" value="TVT47674.1"/>
    <property type="molecule type" value="Genomic_DNA"/>
</dbReference>
<feature type="compositionally biased region" description="Basic and acidic residues" evidence="1">
    <location>
        <begin position="57"/>
        <end position="72"/>
    </location>
</feature>
<comment type="caution">
    <text evidence="2">The sequence shown here is derived from an EMBL/GenBank/DDBJ whole genome shotgun (WGS) entry which is preliminary data.</text>
</comment>
<name>A0A558CFX9_9GAMM</name>
<organism evidence="2 3">
    <name type="scientific">Sedimenticola thiotaurini</name>
    <dbReference type="NCBI Taxonomy" id="1543721"/>
    <lineage>
        <taxon>Bacteria</taxon>
        <taxon>Pseudomonadati</taxon>
        <taxon>Pseudomonadota</taxon>
        <taxon>Gammaproteobacteria</taxon>
        <taxon>Chromatiales</taxon>
        <taxon>Sedimenticolaceae</taxon>
        <taxon>Sedimenticola</taxon>
    </lineage>
</organism>
<protein>
    <submittedName>
        <fullName evidence="2">Uncharacterized protein</fullName>
    </submittedName>
</protein>
<gene>
    <name evidence="2" type="ORF">FHK82_18010</name>
</gene>
<feature type="compositionally biased region" description="Basic and acidic residues" evidence="1">
    <location>
        <begin position="28"/>
        <end position="45"/>
    </location>
</feature>
<accession>A0A558CFX9</accession>
<dbReference type="PROSITE" id="PS51257">
    <property type="entry name" value="PROKAR_LIPOPROTEIN"/>
    <property type="match status" value="1"/>
</dbReference>